<evidence type="ECO:0000313" key="2">
    <source>
        <dbReference type="Proteomes" id="UP001243977"/>
    </source>
</evidence>
<keyword evidence="2" id="KW-1185">Reference proteome</keyword>
<dbReference type="EMBL" id="OQ938592">
    <property type="protein sequence ID" value="WIC90177.1"/>
    <property type="molecule type" value="Genomic_DNA"/>
</dbReference>
<name>A0AA49FAF9_9CAUD</name>
<accession>A0AA49FAF9</accession>
<organism evidence="1 2">
    <name type="scientific">Arthrobacter phage VroomVroom</name>
    <dbReference type="NCBI Taxonomy" id="3049371"/>
    <lineage>
        <taxon>Viruses</taxon>
        <taxon>Duplodnaviria</taxon>
        <taxon>Heunggongvirae</taxon>
        <taxon>Uroviricota</taxon>
        <taxon>Caudoviricetes</taxon>
        <taxon>Casidaviridae</taxon>
        <taxon>Hilgardvirus</taxon>
        <taxon>Hilgardvirus vroomvroom</taxon>
    </lineage>
</organism>
<proteinExistence type="predicted"/>
<sequence length="197" mass="22017">MTTTLEHLTEAQRAAVRALRRYLIDGKTEDLREVAENFVDARAYFYNKDGSPDWLGRTYAYRRWVRETTTMSNVPGNELSTVQAAIRYHAGNVLRERLDADQIEALGLKPESPRERSVAKRAAQSEILSVFGAGGPEITDAEEILSVAEMIQHALDRVSGEALALMATESRRKARRTLRAIADRADDLAEASGARRK</sequence>
<gene>
    <name evidence="1" type="primary">27</name>
    <name evidence="1" type="ORF">SEA_VROOMVROOM_27</name>
</gene>
<reference evidence="1" key="1">
    <citation type="submission" date="2023-05" db="EMBL/GenBank/DDBJ databases">
        <authorList>
            <person name="Barden S."/>
            <person name="Berber-Pulido R."/>
            <person name="Bursulaya I."/>
            <person name="Chawla E."/>
            <person name="Critzer N.A."/>
            <person name="Dawson N.R."/>
            <person name="Deal M.M."/>
            <person name="Douglas K.A."/>
            <person name="Estampa J.P."/>
            <person name="Gowdy G.A."/>
            <person name="Hamid B."/>
            <person name="Hernandez E.R."/>
            <person name="Hoang R.L."/>
            <person name="Hughes A.L."/>
            <person name="Kim C.J."/>
            <person name="Kretschmer T.O."/>
            <person name="Le V.D."/>
            <person name="Li A."/>
            <person name="Li M."/>
            <person name="Lim J.M."/>
            <person name="Martin K.B."/>
            <person name="Martinez D.M."/>
            <person name="Nguyen A.H."/>
            <person name="Okumura J.H."/>
            <person name="Ortiz-Gomez D.E."/>
            <person name="Pan C."/>
            <person name="Pisipati K.L."/>
            <person name="Reyimjan D."/>
            <person name="Robles A."/>
            <person name="Rodriguez J.F."/>
            <person name="Sacristan A."/>
            <person name="Scriven S.P."/>
            <person name="Smith S.M."/>
            <person name="Tosasuk K."/>
            <person name="Tran K.A."/>
            <person name="Unanwa N.C."/>
            <person name="Vajragiri S."/>
            <person name="Vanderpool L.R."/>
            <person name="Vu T.T."/>
            <person name="Wang X."/>
            <person name="Wu F."/>
            <person name="Zhu Y.A."/>
            <person name="Nguyen M."/>
            <person name="Stephenson J.C."/>
            <person name="Zorawik M."/>
            <person name="Garza D.R."/>
            <person name="Reputana M.J."/>
            <person name="Al Banaa F.A."/>
            <person name="Reddi K."/>
            <person name="Freise A.C."/>
            <person name="Furlong K.P."/>
            <person name="Rudner A.D."/>
            <person name="Beyer A.R."/>
            <person name="Chong R.A."/>
            <person name="Edgington N.P."/>
            <person name="Garcia Costas A.M."/>
            <person name="Gibb B.P."/>
            <person name="Klyczek K.K."/>
            <person name="Swerdlow S.J."/>
            <person name="Garlena R.A."/>
            <person name="Russell D.A."/>
            <person name="Jacobs-Sera D."/>
            <person name="Hatfull G.F."/>
        </authorList>
    </citation>
    <scope>NUCLEOTIDE SEQUENCE</scope>
</reference>
<protein>
    <submittedName>
        <fullName evidence="1">Uncharacterized protein</fullName>
    </submittedName>
</protein>
<dbReference type="Proteomes" id="UP001243977">
    <property type="component" value="Segment"/>
</dbReference>
<evidence type="ECO:0000313" key="1">
    <source>
        <dbReference type="EMBL" id="WIC90177.1"/>
    </source>
</evidence>